<name>A0AC35GBL7_9BILA</name>
<reference evidence="2" key="1">
    <citation type="submission" date="2022-11" db="UniProtKB">
        <authorList>
            <consortium name="WormBaseParasite"/>
        </authorList>
    </citation>
    <scope>IDENTIFICATION</scope>
</reference>
<evidence type="ECO:0000313" key="1">
    <source>
        <dbReference type="Proteomes" id="UP000887580"/>
    </source>
</evidence>
<sequence length="106" mass="12043">MSNTEQKINEEKSIKESEKNNVASSSLKNDDEIKKEEMIKKAKRALLVDADRFKKGIPTSSDLKRRPPTSIVNTQFLGRLLNQPNRGRIVKSTNKKTSSTKNEVKK</sequence>
<proteinExistence type="predicted"/>
<dbReference type="WBParaSite" id="PS1159_v2.g313.t1">
    <property type="protein sequence ID" value="PS1159_v2.g313.t1"/>
    <property type="gene ID" value="PS1159_v2.g313"/>
</dbReference>
<dbReference type="Proteomes" id="UP000887580">
    <property type="component" value="Unplaced"/>
</dbReference>
<evidence type="ECO:0000313" key="2">
    <source>
        <dbReference type="WBParaSite" id="PS1159_v2.g313.t1"/>
    </source>
</evidence>
<organism evidence="1 2">
    <name type="scientific">Panagrolaimus sp. PS1159</name>
    <dbReference type="NCBI Taxonomy" id="55785"/>
    <lineage>
        <taxon>Eukaryota</taxon>
        <taxon>Metazoa</taxon>
        <taxon>Ecdysozoa</taxon>
        <taxon>Nematoda</taxon>
        <taxon>Chromadorea</taxon>
        <taxon>Rhabditida</taxon>
        <taxon>Tylenchina</taxon>
        <taxon>Panagrolaimomorpha</taxon>
        <taxon>Panagrolaimoidea</taxon>
        <taxon>Panagrolaimidae</taxon>
        <taxon>Panagrolaimus</taxon>
    </lineage>
</organism>
<accession>A0AC35GBL7</accession>
<protein>
    <submittedName>
        <fullName evidence="2">Uncharacterized protein</fullName>
    </submittedName>
</protein>